<evidence type="ECO:0000313" key="2">
    <source>
        <dbReference type="EMBL" id="GAH82766.1"/>
    </source>
</evidence>
<dbReference type="EMBL" id="BARU01036949">
    <property type="protein sequence ID" value="GAH82766.1"/>
    <property type="molecule type" value="Genomic_DNA"/>
</dbReference>
<dbReference type="InterPro" id="IPR026444">
    <property type="entry name" value="Secre_tail"/>
</dbReference>
<sequence>TLIEMGSGGGAGRLSAVEGWGGNGGANIYLRAQKINIDSSYIETNGENGDSAAIVAGGGGSGGGIMIWTDSTAIHNSEINADGGEGGHADIYGGYGGGGAGGGRIKIFYTTWLDTSGIALSVQGGAEGTGGWGNGEPGMPGSIHIELITGITEIANKVTKIFFIHSNPIKDIAKITCANIPLKLHLYDVSGRIVKTIWLKNNTEFIRLNDLEQGIYFLKSNEENKPAHKIILLK</sequence>
<organism evidence="2">
    <name type="scientific">marine sediment metagenome</name>
    <dbReference type="NCBI Taxonomy" id="412755"/>
    <lineage>
        <taxon>unclassified sequences</taxon>
        <taxon>metagenomes</taxon>
        <taxon>ecological metagenomes</taxon>
    </lineage>
</organism>
<dbReference type="AlphaFoldDB" id="X1IK20"/>
<feature type="non-terminal residue" evidence="2">
    <location>
        <position position="1"/>
    </location>
</feature>
<proteinExistence type="predicted"/>
<feature type="domain" description="Secretion system C-terminal sorting" evidence="1">
    <location>
        <begin position="167"/>
        <end position="231"/>
    </location>
</feature>
<reference evidence="2" key="1">
    <citation type="journal article" date="2014" name="Front. Microbiol.">
        <title>High frequency of phylogenetically diverse reductive dehalogenase-homologous genes in deep subseafloor sedimentary metagenomes.</title>
        <authorList>
            <person name="Kawai M."/>
            <person name="Futagami T."/>
            <person name="Toyoda A."/>
            <person name="Takaki Y."/>
            <person name="Nishi S."/>
            <person name="Hori S."/>
            <person name="Arai W."/>
            <person name="Tsubouchi T."/>
            <person name="Morono Y."/>
            <person name="Uchiyama I."/>
            <person name="Ito T."/>
            <person name="Fujiyama A."/>
            <person name="Inagaki F."/>
            <person name="Takami H."/>
        </authorList>
    </citation>
    <scope>NUCLEOTIDE SEQUENCE</scope>
    <source>
        <strain evidence="2">Expedition CK06-06</strain>
    </source>
</reference>
<protein>
    <recommendedName>
        <fullName evidence="1">Secretion system C-terminal sorting domain-containing protein</fullName>
    </recommendedName>
</protein>
<evidence type="ECO:0000259" key="1">
    <source>
        <dbReference type="Pfam" id="PF18962"/>
    </source>
</evidence>
<comment type="caution">
    <text evidence="2">The sequence shown here is derived from an EMBL/GenBank/DDBJ whole genome shotgun (WGS) entry which is preliminary data.</text>
</comment>
<gene>
    <name evidence="2" type="ORF">S03H2_57627</name>
</gene>
<name>X1IK20_9ZZZZ</name>
<dbReference type="Pfam" id="PF18962">
    <property type="entry name" value="Por_Secre_tail"/>
    <property type="match status" value="1"/>
</dbReference>
<dbReference type="NCBIfam" id="TIGR04183">
    <property type="entry name" value="Por_Secre_tail"/>
    <property type="match status" value="1"/>
</dbReference>
<accession>X1IK20</accession>